<dbReference type="GO" id="GO:0061630">
    <property type="term" value="F:ubiquitin protein ligase activity"/>
    <property type="evidence" value="ECO:0007669"/>
    <property type="project" value="TreeGrafter"/>
</dbReference>
<evidence type="ECO:0000256" key="1">
    <source>
        <dbReference type="ARBA" id="ARBA00022771"/>
    </source>
</evidence>
<feature type="domain" description="RING-type" evidence="5">
    <location>
        <begin position="80"/>
        <end position="120"/>
    </location>
</feature>
<organism evidence="6 7">
    <name type="scientific">Nephila pilipes</name>
    <name type="common">Giant wood spider</name>
    <name type="synonym">Nephila maculata</name>
    <dbReference type="NCBI Taxonomy" id="299642"/>
    <lineage>
        <taxon>Eukaryota</taxon>
        <taxon>Metazoa</taxon>
        <taxon>Ecdysozoa</taxon>
        <taxon>Arthropoda</taxon>
        <taxon>Chelicerata</taxon>
        <taxon>Arachnida</taxon>
        <taxon>Araneae</taxon>
        <taxon>Araneomorphae</taxon>
        <taxon>Entelegynae</taxon>
        <taxon>Araneoidea</taxon>
        <taxon>Nephilidae</taxon>
        <taxon>Nephila</taxon>
    </lineage>
</organism>
<evidence type="ECO:0000256" key="3">
    <source>
        <dbReference type="PROSITE-ProRule" id="PRU00175"/>
    </source>
</evidence>
<dbReference type="SUPFAM" id="SSF57850">
    <property type="entry name" value="RING/U-box"/>
    <property type="match status" value="1"/>
</dbReference>
<dbReference type="PANTHER" id="PTHR22765">
    <property type="entry name" value="RING FINGER AND PROTEASE ASSOCIATED DOMAIN-CONTAINING"/>
    <property type="match status" value="1"/>
</dbReference>
<dbReference type="GO" id="GO:0008270">
    <property type="term" value="F:zinc ion binding"/>
    <property type="evidence" value="ECO:0007669"/>
    <property type="project" value="UniProtKB-KW"/>
</dbReference>
<reference evidence="6" key="1">
    <citation type="submission" date="2020-08" db="EMBL/GenBank/DDBJ databases">
        <title>Multicomponent nature underlies the extraordinary mechanical properties of spider dragline silk.</title>
        <authorList>
            <person name="Kono N."/>
            <person name="Nakamura H."/>
            <person name="Mori M."/>
            <person name="Yoshida Y."/>
            <person name="Ohtoshi R."/>
            <person name="Malay A.D."/>
            <person name="Moran D.A.P."/>
            <person name="Tomita M."/>
            <person name="Numata K."/>
            <person name="Arakawa K."/>
        </authorList>
    </citation>
    <scope>NUCLEOTIDE SEQUENCE</scope>
</reference>
<evidence type="ECO:0000256" key="2">
    <source>
        <dbReference type="ARBA" id="ARBA00022833"/>
    </source>
</evidence>
<sequence>MGVRKKNKVQPLRPSLPRRCKEKNRSGSGIYVEKERILTCRICGETALLRNPDYKPMRSERVYISKKETAELPSDVDVECAICLNSFRYKRMLLLSCNHSFHKKCITQWFKIDIRCPMCRK</sequence>
<dbReference type="EMBL" id="BMAW01032666">
    <property type="protein sequence ID" value="GFU26696.1"/>
    <property type="molecule type" value="Genomic_DNA"/>
</dbReference>
<dbReference type="GO" id="GO:0006511">
    <property type="term" value="P:ubiquitin-dependent protein catabolic process"/>
    <property type="evidence" value="ECO:0007669"/>
    <property type="project" value="TreeGrafter"/>
</dbReference>
<keyword evidence="7" id="KW-1185">Reference proteome</keyword>
<protein>
    <submittedName>
        <fullName evidence="6">E3 ubiquitin-protein ligase ATL6</fullName>
    </submittedName>
</protein>
<gene>
    <name evidence="6" type="primary">NCL1_28306</name>
    <name evidence="6" type="ORF">NPIL_628981</name>
</gene>
<dbReference type="OrthoDB" id="8062037at2759"/>
<dbReference type="SMART" id="SM00184">
    <property type="entry name" value="RING"/>
    <property type="match status" value="1"/>
</dbReference>
<name>A0A8X6QH06_NEPPI</name>
<evidence type="ECO:0000256" key="4">
    <source>
        <dbReference type="SAM" id="MobiDB-lite"/>
    </source>
</evidence>
<dbReference type="PROSITE" id="PS50089">
    <property type="entry name" value="ZF_RING_2"/>
    <property type="match status" value="1"/>
</dbReference>
<evidence type="ECO:0000313" key="7">
    <source>
        <dbReference type="Proteomes" id="UP000887013"/>
    </source>
</evidence>
<keyword evidence="1 3" id="KW-0863">Zinc-finger</keyword>
<dbReference type="InterPro" id="IPR013083">
    <property type="entry name" value="Znf_RING/FYVE/PHD"/>
</dbReference>
<dbReference type="Proteomes" id="UP000887013">
    <property type="component" value="Unassembled WGS sequence"/>
</dbReference>
<evidence type="ECO:0000313" key="6">
    <source>
        <dbReference type="EMBL" id="GFU26696.1"/>
    </source>
</evidence>
<evidence type="ECO:0000259" key="5">
    <source>
        <dbReference type="PROSITE" id="PS50089"/>
    </source>
</evidence>
<dbReference type="Gene3D" id="3.30.40.10">
    <property type="entry name" value="Zinc/RING finger domain, C3HC4 (zinc finger)"/>
    <property type="match status" value="1"/>
</dbReference>
<dbReference type="InterPro" id="IPR001841">
    <property type="entry name" value="Znf_RING"/>
</dbReference>
<dbReference type="Pfam" id="PF13639">
    <property type="entry name" value="zf-RING_2"/>
    <property type="match status" value="1"/>
</dbReference>
<proteinExistence type="predicted"/>
<dbReference type="AlphaFoldDB" id="A0A8X6QH06"/>
<dbReference type="InterPro" id="IPR051826">
    <property type="entry name" value="E3_ubiquitin-ligase_domain"/>
</dbReference>
<feature type="region of interest" description="Disordered" evidence="4">
    <location>
        <begin position="1"/>
        <end position="25"/>
    </location>
</feature>
<keyword evidence="2" id="KW-0862">Zinc</keyword>
<comment type="caution">
    <text evidence="6">The sequence shown here is derived from an EMBL/GenBank/DDBJ whole genome shotgun (WGS) entry which is preliminary data.</text>
</comment>
<accession>A0A8X6QH06</accession>
<keyword evidence="1 3" id="KW-0479">Metal-binding</keyword>